<evidence type="ECO:0000313" key="10">
    <source>
        <dbReference type="EMBL" id="CAB3264186.1"/>
    </source>
</evidence>
<keyword evidence="6" id="KW-0067">ATP-binding</keyword>
<evidence type="ECO:0000256" key="8">
    <source>
        <dbReference type="ARBA" id="ARBA00023027"/>
    </source>
</evidence>
<dbReference type="PANTHER" id="PTHR20275:SF0">
    <property type="entry name" value="NAD KINASE"/>
    <property type="match status" value="1"/>
</dbReference>
<feature type="compositionally biased region" description="Polar residues" evidence="9">
    <location>
        <begin position="11"/>
        <end position="20"/>
    </location>
</feature>
<dbReference type="InterPro" id="IPR016064">
    <property type="entry name" value="NAD/diacylglycerol_kinase_sf"/>
</dbReference>
<evidence type="ECO:0000256" key="9">
    <source>
        <dbReference type="SAM" id="MobiDB-lite"/>
    </source>
</evidence>
<keyword evidence="4" id="KW-0547">Nucleotide-binding</keyword>
<gene>
    <name evidence="10" type="primary">Nadk</name>
</gene>
<dbReference type="FunFam" id="2.60.200.30:FF:000009">
    <property type="entry name" value="Poly(P)/ATP NAD kinase"/>
    <property type="match status" value="1"/>
</dbReference>
<dbReference type="Gene3D" id="2.60.200.30">
    <property type="entry name" value="Probable inorganic polyphosphate/atp-NAD kinase, domain 2"/>
    <property type="match status" value="1"/>
</dbReference>
<dbReference type="AlphaFoldDB" id="A0A6F9DMH4"/>
<evidence type="ECO:0000256" key="6">
    <source>
        <dbReference type="ARBA" id="ARBA00022840"/>
    </source>
</evidence>
<evidence type="ECO:0000256" key="7">
    <source>
        <dbReference type="ARBA" id="ARBA00022857"/>
    </source>
</evidence>
<comment type="similarity">
    <text evidence="1">Belongs to the NAD kinase family.</text>
</comment>
<reference evidence="10" key="1">
    <citation type="submission" date="2020-04" db="EMBL/GenBank/DDBJ databases">
        <authorList>
            <person name="Neveu A P."/>
        </authorList>
    </citation>
    <scope>NUCLEOTIDE SEQUENCE</scope>
    <source>
        <tissue evidence="10">Whole embryo</tissue>
    </source>
</reference>
<keyword evidence="5 10" id="KW-0418">Kinase</keyword>
<dbReference type="Gene3D" id="3.40.50.10330">
    <property type="entry name" value="Probable inorganic polyphosphate/atp-NAD kinase, domain 1"/>
    <property type="match status" value="1"/>
</dbReference>
<dbReference type="GO" id="GO:0005524">
    <property type="term" value="F:ATP binding"/>
    <property type="evidence" value="ECO:0007669"/>
    <property type="project" value="UniProtKB-KW"/>
</dbReference>
<protein>
    <recommendedName>
        <fullName evidence="2">NAD(+) kinase</fullName>
        <ecNumber evidence="2">2.7.1.23</ecNumber>
    </recommendedName>
</protein>
<dbReference type="GO" id="GO:0003951">
    <property type="term" value="F:NAD+ kinase activity"/>
    <property type="evidence" value="ECO:0007669"/>
    <property type="project" value="UniProtKB-EC"/>
</dbReference>
<accession>A0A6F9DMH4</accession>
<keyword evidence="7" id="KW-0521">NADP</keyword>
<evidence type="ECO:0000256" key="2">
    <source>
        <dbReference type="ARBA" id="ARBA00012120"/>
    </source>
</evidence>
<dbReference type="SUPFAM" id="SSF111331">
    <property type="entry name" value="NAD kinase/diacylglycerol kinase-like"/>
    <property type="match status" value="1"/>
</dbReference>
<dbReference type="GO" id="GO:0019674">
    <property type="term" value="P:NAD+ metabolic process"/>
    <property type="evidence" value="ECO:0007669"/>
    <property type="project" value="InterPro"/>
</dbReference>
<dbReference type="InterPro" id="IPR017438">
    <property type="entry name" value="ATP-NAD_kinase_N"/>
</dbReference>
<dbReference type="EC" id="2.7.1.23" evidence="2"/>
<name>A0A6F9DMH4_9ASCI</name>
<dbReference type="EMBL" id="LR788324">
    <property type="protein sequence ID" value="CAB3264186.1"/>
    <property type="molecule type" value="mRNA"/>
</dbReference>
<evidence type="ECO:0000256" key="3">
    <source>
        <dbReference type="ARBA" id="ARBA00022679"/>
    </source>
</evidence>
<keyword evidence="8" id="KW-0520">NAD</keyword>
<dbReference type="PANTHER" id="PTHR20275">
    <property type="entry name" value="NAD KINASE"/>
    <property type="match status" value="1"/>
</dbReference>
<feature type="compositionally biased region" description="Basic residues" evidence="9">
    <location>
        <begin position="32"/>
        <end position="42"/>
    </location>
</feature>
<dbReference type="GO" id="GO:0006741">
    <property type="term" value="P:NADP+ biosynthetic process"/>
    <property type="evidence" value="ECO:0007669"/>
    <property type="project" value="InterPro"/>
</dbReference>
<keyword evidence="3" id="KW-0808">Transferase</keyword>
<feature type="region of interest" description="Disordered" evidence="9">
    <location>
        <begin position="1"/>
        <end position="42"/>
    </location>
</feature>
<dbReference type="Pfam" id="PF20143">
    <property type="entry name" value="NAD_kinase_C"/>
    <property type="match status" value="1"/>
</dbReference>
<dbReference type="HAMAP" id="MF_00361">
    <property type="entry name" value="NAD_kinase"/>
    <property type="match status" value="1"/>
</dbReference>
<evidence type="ECO:0000256" key="5">
    <source>
        <dbReference type="ARBA" id="ARBA00022777"/>
    </source>
</evidence>
<organism evidence="10">
    <name type="scientific">Phallusia mammillata</name>
    <dbReference type="NCBI Taxonomy" id="59560"/>
    <lineage>
        <taxon>Eukaryota</taxon>
        <taxon>Metazoa</taxon>
        <taxon>Chordata</taxon>
        <taxon>Tunicata</taxon>
        <taxon>Ascidiacea</taxon>
        <taxon>Phlebobranchia</taxon>
        <taxon>Ascidiidae</taxon>
        <taxon>Phallusia</taxon>
    </lineage>
</organism>
<dbReference type="InterPro" id="IPR002504">
    <property type="entry name" value="NADK"/>
</dbReference>
<dbReference type="InterPro" id="IPR017437">
    <property type="entry name" value="ATP-NAD_kinase_PpnK-typ_C"/>
</dbReference>
<sequence>MSRKVHPETMNKVSKIQNSMDPPPRVAFSKPKTPKKNPMKRGRSLIGPLPVCNFGPKASMVEYVRKQYEIDPYDQKLKWSRPPENVLVIKKIDSGVNKNFKALVSWLVIEQQLSVYVEEKVLHNVHLKSDSNFAPVHKKLLTSFRPEEIDLIICLGGDGTLLYAASLFQQSMPPVIAFSSGSLGFLTSHKFENYRERILKVLAGNTILMLRSRLHCEVQRAKKPIENSISENGDQSLDLNANTSQNQNPDHCLYLVLNEAVVDRGSSHYLCNIDLYLEGRRITSVQGDGLIISTPTGSTAYAVAAGASMVHPNVPSIMVTPICPHSLSFRPIILPPGAELKFTVSANARGTASVCFDGRQTVTIAKGDYVTVRTSVHPAPCVCNENPFDDWFNSLSECLHWNSRQEQKELHEEE</sequence>
<evidence type="ECO:0000256" key="4">
    <source>
        <dbReference type="ARBA" id="ARBA00022741"/>
    </source>
</evidence>
<dbReference type="Pfam" id="PF01513">
    <property type="entry name" value="NAD_kinase"/>
    <property type="match status" value="1"/>
</dbReference>
<evidence type="ECO:0000256" key="1">
    <source>
        <dbReference type="ARBA" id="ARBA00010995"/>
    </source>
</evidence>
<proteinExistence type="evidence at transcript level"/>